<feature type="transmembrane region" description="Helical" evidence="2">
    <location>
        <begin position="12"/>
        <end position="32"/>
    </location>
</feature>
<keyword evidence="2" id="KW-1133">Transmembrane helix</keyword>
<dbReference type="PANTHER" id="PTHR33371:SF4">
    <property type="entry name" value="INTERMEMBRANE PHOSPHOLIPID TRANSPORT SYSTEM BINDING PROTEIN MLAD"/>
    <property type="match status" value="1"/>
</dbReference>
<dbReference type="InterPro" id="IPR003399">
    <property type="entry name" value="Mce/MlaD"/>
</dbReference>
<dbReference type="EMBL" id="FXTN01000004">
    <property type="protein sequence ID" value="SMO64651.1"/>
    <property type="molecule type" value="Genomic_DNA"/>
</dbReference>
<keyword evidence="2" id="KW-0812">Transmembrane</keyword>
<dbReference type="RefSeq" id="WP_142528025.1">
    <property type="nucleotide sequence ID" value="NZ_CBCSJO010000001.1"/>
</dbReference>
<keyword evidence="2" id="KW-0472">Membrane</keyword>
<protein>
    <submittedName>
        <fullName evidence="4">Phospholipid/cholesterol/gamma-HCH transport system substrate-binding protein</fullName>
    </submittedName>
</protein>
<reference evidence="4 5" key="1">
    <citation type="submission" date="2017-05" db="EMBL/GenBank/DDBJ databases">
        <authorList>
            <person name="Varghese N."/>
            <person name="Submissions S."/>
        </authorList>
    </citation>
    <scope>NUCLEOTIDE SEQUENCE [LARGE SCALE GENOMIC DNA]</scope>
    <source>
        <strain evidence="4 5">DSM 19036</strain>
    </source>
</reference>
<evidence type="ECO:0000256" key="1">
    <source>
        <dbReference type="SAM" id="Coils"/>
    </source>
</evidence>
<dbReference type="Proteomes" id="UP000320300">
    <property type="component" value="Unassembled WGS sequence"/>
</dbReference>
<dbReference type="AlphaFoldDB" id="A0A521D0W6"/>
<proteinExistence type="predicted"/>
<name>A0A521D0W6_9SPHI</name>
<accession>A0A521D0W6</accession>
<evidence type="ECO:0000256" key="2">
    <source>
        <dbReference type="SAM" id="Phobius"/>
    </source>
</evidence>
<dbReference type="Pfam" id="PF02470">
    <property type="entry name" value="MlaD"/>
    <property type="match status" value="1"/>
</dbReference>
<keyword evidence="5" id="KW-1185">Reference proteome</keyword>
<dbReference type="OrthoDB" id="9771725at2"/>
<dbReference type="InterPro" id="IPR052336">
    <property type="entry name" value="MlaD_Phospholipid_Transporter"/>
</dbReference>
<evidence type="ECO:0000259" key="3">
    <source>
        <dbReference type="Pfam" id="PF02470"/>
    </source>
</evidence>
<organism evidence="4 5">
    <name type="scientific">Pedobacter westerhofensis</name>
    <dbReference type="NCBI Taxonomy" id="425512"/>
    <lineage>
        <taxon>Bacteria</taxon>
        <taxon>Pseudomonadati</taxon>
        <taxon>Bacteroidota</taxon>
        <taxon>Sphingobacteriia</taxon>
        <taxon>Sphingobacteriales</taxon>
        <taxon>Sphingobacteriaceae</taxon>
        <taxon>Pedobacter</taxon>
    </lineage>
</organism>
<gene>
    <name evidence="4" type="ORF">SAMN06265348_104331</name>
</gene>
<feature type="coiled-coil region" evidence="1">
    <location>
        <begin position="287"/>
        <end position="334"/>
    </location>
</feature>
<keyword evidence="1" id="KW-0175">Coiled coil</keyword>
<dbReference type="PANTHER" id="PTHR33371">
    <property type="entry name" value="INTERMEMBRANE PHOSPHOLIPID TRANSPORT SYSTEM BINDING PROTEIN MLAD-RELATED"/>
    <property type="match status" value="1"/>
</dbReference>
<sequence length="335" mass="35944">MSASENKRSIIVGIFIVVGVIIFIAGVLTLGGKQKRFVSSITLKAIFNNVNGITAGNNVFFNGVKVGTVSKVEFYGNAQVEVTLHIEKSSQQYIHKNAMAKLGSEGFIGNKMVEIVGGTAQTPVVEDGDRLDIAAALAPDDIMKTLQDNNKNILAITTDFKVVSAEMVKGKGALGALLTDSVMADRLRQMTVNLENASATTARVTSAISQYTSKLNNKGTLATELLTDTVVFSNLKSAVKSLQATATSASEMTGNLNATSRKLNSDKNAVGVLLNDDSTGTRLKHTVSNLESSTKKLDENMEALQHNFLLRGFFRKKEKAAAKEKEKAQEQQAQP</sequence>
<evidence type="ECO:0000313" key="4">
    <source>
        <dbReference type="EMBL" id="SMO64651.1"/>
    </source>
</evidence>
<feature type="domain" description="Mce/MlaD" evidence="3">
    <location>
        <begin position="41"/>
        <end position="117"/>
    </location>
</feature>
<evidence type="ECO:0000313" key="5">
    <source>
        <dbReference type="Proteomes" id="UP000320300"/>
    </source>
</evidence>